<evidence type="ECO:0000313" key="3">
    <source>
        <dbReference type="Proteomes" id="UP000293661"/>
    </source>
</evidence>
<dbReference type="SUPFAM" id="SSF52833">
    <property type="entry name" value="Thioredoxin-like"/>
    <property type="match status" value="1"/>
</dbReference>
<keyword evidence="3" id="KW-1185">Reference proteome</keyword>
<feature type="domain" description="Glutaredoxin" evidence="1">
    <location>
        <begin position="5"/>
        <end position="57"/>
    </location>
</feature>
<dbReference type="InterPro" id="IPR002109">
    <property type="entry name" value="Glutaredoxin"/>
</dbReference>
<dbReference type="Pfam" id="PF00462">
    <property type="entry name" value="Glutaredoxin"/>
    <property type="match status" value="1"/>
</dbReference>
<dbReference type="InterPro" id="IPR036249">
    <property type="entry name" value="Thioredoxin-like_sf"/>
</dbReference>
<reference evidence="2 3" key="1">
    <citation type="submission" date="2019-02" db="EMBL/GenBank/DDBJ databases">
        <authorList>
            <person name="Zhang K.D."/>
            <person name="Akoto F."/>
            <person name="Faltine-Gonzalez D.Z."/>
            <person name="Kenna M.A."/>
            <person name="Korenberg J.B."/>
            <person name="Mageeney C.M."/>
            <person name="Mendello K.R."/>
            <person name="Pyfer L.M."/>
            <person name="Ramirez W.A."/>
            <person name="Reisner J.R."/>
            <person name="Thoonkuzhy M.J."/>
            <person name="Veliz C.A."/>
            <person name="Zuilkoski C.M."/>
            <person name="Ware V.C."/>
            <person name="Garlena R.A."/>
            <person name="Russell D.A."/>
            <person name="Pope W.H."/>
            <person name="Jacobs-Sera D."/>
            <person name="Hatfull G.F."/>
        </authorList>
    </citation>
    <scope>NUCLEOTIDE SEQUENCE [LARGE SCALE GENOMIC DNA]</scope>
</reference>
<dbReference type="RefSeq" id="YP_010052055.1">
    <property type="nucleotide sequence ID" value="NC_054451.1"/>
</dbReference>
<dbReference type="EMBL" id="MK524500">
    <property type="protein sequence ID" value="QBI97296.1"/>
    <property type="molecule type" value="Genomic_DNA"/>
</dbReference>
<gene>
    <name evidence="2" type="primary">52</name>
    <name evidence="2" type="ORF">SEA_KEVIN1_52</name>
</gene>
<accession>A0A481VTU3</accession>
<evidence type="ECO:0000313" key="2">
    <source>
        <dbReference type="EMBL" id="QBI97296.1"/>
    </source>
</evidence>
<proteinExistence type="predicted"/>
<dbReference type="Proteomes" id="UP000293661">
    <property type="component" value="Segment"/>
</dbReference>
<dbReference type="PROSITE" id="PS51354">
    <property type="entry name" value="GLUTAREDOXIN_2"/>
    <property type="match status" value="1"/>
</dbReference>
<dbReference type="KEGG" id="vg:64367867"/>
<dbReference type="Gene3D" id="3.40.30.10">
    <property type="entry name" value="Glutaredoxin"/>
    <property type="match status" value="1"/>
</dbReference>
<evidence type="ECO:0000259" key="1">
    <source>
        <dbReference type="Pfam" id="PF00462"/>
    </source>
</evidence>
<dbReference type="GeneID" id="64367867"/>
<name>A0A481VTU3_9CAUD</name>
<dbReference type="CDD" id="cd02976">
    <property type="entry name" value="NrdH"/>
    <property type="match status" value="1"/>
</dbReference>
<protein>
    <submittedName>
        <fullName evidence="2">NrdH-like glutaredoxin</fullName>
    </submittedName>
</protein>
<organism evidence="2 3">
    <name type="scientific">Mycobacterium phage Kevin1</name>
    <dbReference type="NCBI Taxonomy" id="2530132"/>
    <lineage>
        <taxon>Viruses</taxon>
        <taxon>Duplodnaviria</taxon>
        <taxon>Heunggongvirae</taxon>
        <taxon>Uroviricota</taxon>
        <taxon>Caudoviricetes</taxon>
        <taxon>Nclasvirinae</taxon>
        <taxon>Charlievirus</taxon>
        <taxon>Charlievirus Kevin1</taxon>
    </lineage>
</organism>
<sequence length="83" mass="9185">MKPVVTVYTKDECQGCNLTKRHLGKLGIDYTEVPIDSDPGIRAAIEELGYSTAPVVCASTDEGEQHWAGFRYDRIKALIKEVS</sequence>